<organism evidence="1 2">
    <name type="scientific">Bibersteinia trehalosi USDA-ARS-USMARC-189</name>
    <dbReference type="NCBI Taxonomy" id="1263831"/>
    <lineage>
        <taxon>Bacteria</taxon>
        <taxon>Pseudomonadati</taxon>
        <taxon>Pseudomonadota</taxon>
        <taxon>Gammaproteobacteria</taxon>
        <taxon>Pasteurellales</taxon>
        <taxon>Pasteurellaceae</taxon>
        <taxon>Bibersteinia</taxon>
    </lineage>
</organism>
<accession>A0ABN4BWG7</accession>
<dbReference type="EMBL" id="CP006955">
    <property type="protein sequence ID" value="AHG83071.1"/>
    <property type="molecule type" value="Genomic_DNA"/>
</dbReference>
<proteinExistence type="predicted"/>
<sequence length="117" mass="13457">MKRNWDLIRKILIKLEEKADSTSWLQSDEIQGFDSRTVAYHYALLTEAGLIKSIDLSGMEEEDYAALSLTWQGHEFLDKIKNERVWNKIKSTIQSKSLDLSFEAIKTVAANLISSMF</sequence>
<evidence type="ECO:0000313" key="2">
    <source>
        <dbReference type="Proteomes" id="UP000019092"/>
    </source>
</evidence>
<gene>
    <name evidence="1" type="ORF">F543_2070</name>
</gene>
<dbReference type="Proteomes" id="UP000019092">
    <property type="component" value="Chromosome"/>
</dbReference>
<dbReference type="Pfam" id="PF10711">
    <property type="entry name" value="DUF2513"/>
    <property type="match status" value="1"/>
</dbReference>
<protein>
    <recommendedName>
        <fullName evidence="3">DUF2513 domain-containing protein</fullName>
    </recommendedName>
</protein>
<dbReference type="RefSeq" id="WP_025289958.1">
    <property type="nucleotide sequence ID" value="NZ_CP006955.1"/>
</dbReference>
<keyword evidence="2" id="KW-1185">Reference proteome</keyword>
<name>A0ABN4BWG7_BIBTR</name>
<reference evidence="1 2" key="1">
    <citation type="submission" date="2013-12" db="EMBL/GenBank/DDBJ databases">
        <title>Annotation of the Bibersteinia trehalosi USDA-ARS-USMARC-189 complete genome.</title>
        <authorList>
            <person name="Harhay G.P."/>
            <person name="McVey S."/>
            <person name="Clawson M.L."/>
            <person name="Bono J."/>
            <person name="Heaton M.P."/>
            <person name="Chitko-Mckown C.G."/>
            <person name="Harhay D.M."/>
            <person name="Smith T.P.L."/>
        </authorList>
    </citation>
    <scope>NUCLEOTIDE SEQUENCE [LARGE SCALE GENOMIC DNA]</scope>
    <source>
        <strain evidence="1 2">USDA-ARS-USMARC-189</strain>
    </source>
</reference>
<evidence type="ECO:0000313" key="1">
    <source>
        <dbReference type="EMBL" id="AHG83071.1"/>
    </source>
</evidence>
<evidence type="ECO:0008006" key="3">
    <source>
        <dbReference type="Google" id="ProtNLM"/>
    </source>
</evidence>
<dbReference type="InterPro" id="IPR019650">
    <property type="entry name" value="DUF2513"/>
</dbReference>